<reference evidence="2 3" key="1">
    <citation type="submission" date="2020-01" db="EMBL/GenBank/DDBJ databases">
        <title>Insect and environment-associated Actinomycetes.</title>
        <authorList>
            <person name="Currrie C."/>
            <person name="Chevrette M."/>
            <person name="Carlson C."/>
            <person name="Stubbendieck R."/>
            <person name="Wendt-Pienkowski E."/>
        </authorList>
    </citation>
    <scope>NUCLEOTIDE SEQUENCE [LARGE SCALE GENOMIC DNA]</scope>
    <source>
        <strain evidence="2 3">SID7739</strain>
    </source>
</reference>
<dbReference type="Proteomes" id="UP000475666">
    <property type="component" value="Unassembled WGS sequence"/>
</dbReference>
<dbReference type="CDD" id="cd05379">
    <property type="entry name" value="CAP_bacterial"/>
    <property type="match status" value="1"/>
</dbReference>
<evidence type="ECO:0000313" key="2">
    <source>
        <dbReference type="EMBL" id="NEC36751.1"/>
    </source>
</evidence>
<name>A0A6G3TL70_9ACTN</name>
<dbReference type="EMBL" id="JAAGMQ010000795">
    <property type="protein sequence ID" value="NEC36751.1"/>
    <property type="molecule type" value="Genomic_DNA"/>
</dbReference>
<dbReference type="AlphaFoldDB" id="A0A6G3TL70"/>
<organism evidence="2 3">
    <name type="scientific">Streptomyces rubrogriseus</name>
    <dbReference type="NCBI Taxonomy" id="194673"/>
    <lineage>
        <taxon>Bacteria</taxon>
        <taxon>Bacillati</taxon>
        <taxon>Actinomycetota</taxon>
        <taxon>Actinomycetes</taxon>
        <taxon>Kitasatosporales</taxon>
        <taxon>Streptomycetaceae</taxon>
        <taxon>Streptomyces</taxon>
        <taxon>Streptomyces violaceoruber group</taxon>
    </lineage>
</organism>
<sequence length="122" mass="12526">AEVVGLTNRERAGAGLPALAVDARLTAAAQAHSADMVTRDFYSHTDPGGGKPWDRAAAAGADRRTVGENIACGQRSPAEVVEGWMNSPGHRANILKAGFTHIGVGLAGGGRAGTYWTQLFGG</sequence>
<dbReference type="PANTHER" id="PTHR31157">
    <property type="entry name" value="SCP DOMAIN-CONTAINING PROTEIN"/>
    <property type="match status" value="1"/>
</dbReference>
<evidence type="ECO:0000313" key="3">
    <source>
        <dbReference type="Proteomes" id="UP000475666"/>
    </source>
</evidence>
<dbReference type="PANTHER" id="PTHR31157:SF1">
    <property type="entry name" value="SCP DOMAIN-CONTAINING PROTEIN"/>
    <property type="match status" value="1"/>
</dbReference>
<dbReference type="RefSeq" id="WP_239106652.1">
    <property type="nucleotide sequence ID" value="NZ_JAAGMQ010000795.1"/>
</dbReference>
<gene>
    <name evidence="2" type="ORF">G3I66_26790</name>
</gene>
<dbReference type="Gene3D" id="3.40.33.10">
    <property type="entry name" value="CAP"/>
    <property type="match status" value="1"/>
</dbReference>
<feature type="domain" description="SCP" evidence="1">
    <location>
        <begin position="5"/>
        <end position="120"/>
    </location>
</feature>
<dbReference type="InterPro" id="IPR035940">
    <property type="entry name" value="CAP_sf"/>
</dbReference>
<accession>A0A6G3TL70</accession>
<evidence type="ECO:0000259" key="1">
    <source>
        <dbReference type="Pfam" id="PF00188"/>
    </source>
</evidence>
<dbReference type="SUPFAM" id="SSF55797">
    <property type="entry name" value="PR-1-like"/>
    <property type="match status" value="1"/>
</dbReference>
<comment type="caution">
    <text evidence="2">The sequence shown here is derived from an EMBL/GenBank/DDBJ whole genome shotgun (WGS) entry which is preliminary data.</text>
</comment>
<proteinExistence type="predicted"/>
<dbReference type="InterPro" id="IPR014044">
    <property type="entry name" value="CAP_dom"/>
</dbReference>
<dbReference type="Pfam" id="PF00188">
    <property type="entry name" value="CAP"/>
    <property type="match status" value="1"/>
</dbReference>
<protein>
    <submittedName>
        <fullName evidence="2">Stress protein</fullName>
    </submittedName>
</protein>
<feature type="non-terminal residue" evidence="2">
    <location>
        <position position="1"/>
    </location>
</feature>